<evidence type="ECO:0000313" key="1">
    <source>
        <dbReference type="EMBL" id="AMP03833.1"/>
    </source>
</evidence>
<evidence type="ECO:0000313" key="2">
    <source>
        <dbReference type="Proteomes" id="UP000074561"/>
    </source>
</evidence>
<dbReference type="KEGG" id="cpra:CPter91_1453"/>
<organism evidence="1 2">
    <name type="scientific">Collimonas pratensis</name>
    <dbReference type="NCBI Taxonomy" id="279113"/>
    <lineage>
        <taxon>Bacteria</taxon>
        <taxon>Pseudomonadati</taxon>
        <taxon>Pseudomonadota</taxon>
        <taxon>Betaproteobacteria</taxon>
        <taxon>Burkholderiales</taxon>
        <taxon>Oxalobacteraceae</taxon>
        <taxon>Collimonas</taxon>
    </lineage>
</organism>
<protein>
    <submittedName>
        <fullName evidence="1">Uncharacterized protein</fullName>
    </submittedName>
</protein>
<dbReference type="STRING" id="279113.CPter91_1453"/>
<name>A0A127Q1C9_9BURK</name>
<sequence length="43" mass="4748">MAIDGAARYFGLSILNDKAGFQSEQAHSAVKYREFAKLWQTAG</sequence>
<dbReference type="EMBL" id="CP013234">
    <property type="protein sequence ID" value="AMP03833.1"/>
    <property type="molecule type" value="Genomic_DNA"/>
</dbReference>
<dbReference type="PATRIC" id="fig|279113.9.peg.1449"/>
<gene>
    <name evidence="1" type="ORF">CPter91_1453</name>
</gene>
<dbReference type="Proteomes" id="UP000074561">
    <property type="component" value="Chromosome"/>
</dbReference>
<dbReference type="AlphaFoldDB" id="A0A127Q1C9"/>
<reference evidence="1 2" key="1">
    <citation type="submission" date="2015-11" db="EMBL/GenBank/DDBJ databases">
        <title>Exploring the genomic traits of fungus-feeding bacterial genus Collimonas.</title>
        <authorList>
            <person name="Song C."/>
            <person name="Schmidt R."/>
            <person name="de Jager V."/>
            <person name="Krzyzanowska D."/>
            <person name="Jongedijk E."/>
            <person name="Cankar K."/>
            <person name="Beekwilder J."/>
            <person name="van Veen A."/>
            <person name="de Boer W."/>
            <person name="van Veen J.A."/>
            <person name="Garbeva P."/>
        </authorList>
    </citation>
    <scope>NUCLEOTIDE SEQUENCE [LARGE SCALE GENOMIC DNA]</scope>
    <source>
        <strain evidence="1 2">Ter91</strain>
    </source>
</reference>
<proteinExistence type="predicted"/>
<accession>A0A127Q1C9</accession>